<evidence type="ECO:0000313" key="2">
    <source>
        <dbReference type="EMBL" id="MDQ0933794.1"/>
    </source>
</evidence>
<protein>
    <recommendedName>
        <fullName evidence="4">Phage portal protein</fullName>
    </recommendedName>
</protein>
<dbReference type="InterPro" id="IPR021145">
    <property type="entry name" value="Portal_protein_SPP1_Gp6-like"/>
</dbReference>
<evidence type="ECO:0000256" key="1">
    <source>
        <dbReference type="SAM" id="MobiDB-lite"/>
    </source>
</evidence>
<reference evidence="2 3" key="1">
    <citation type="submission" date="2023-07" db="EMBL/GenBank/DDBJ databases">
        <title>Comparative genomics of wheat-associated soil bacteria to identify genetic determinants of phenazine resistance.</title>
        <authorList>
            <person name="Mouncey N."/>
        </authorList>
    </citation>
    <scope>NUCLEOTIDE SEQUENCE [LARGE SCALE GENOMIC DNA]</scope>
    <source>
        <strain evidence="2 3">W2I16</strain>
    </source>
</reference>
<dbReference type="Pfam" id="PF05133">
    <property type="entry name" value="SPP1_portal"/>
    <property type="match status" value="1"/>
</dbReference>
<sequence>MDLNNLTEEEWATYLSRSHDFELQELKELDNYYEGKQPLSYMHPELLKEIGEQIRQVVINWPRLVIDAIEERLDVEGFRYPDADVADNELWRIWQANCMDEKSQQAHTDALAMKRSFLVVGTNAKTPDTPLVTAESPLQMYADFDPATRQIRAALKRYNEIDPLTAAVRDRYATLYRPDATVHFKSAGPGTWSIVDRDDHKVGEPLVAVLPNRSRLLMPGGQSELADVIPISDAACKSATDMMVGAEFHALPRRAAFGFDEEDFVDVNGKQLSVWSRLAGRIWSTSKTRKEDGADVLQFPAADLKNFHDTIELLARIVSALSALPPNYMGLVADDAASADAIRSRETRLIKRCERRQKPFGGGYERMNRLVMRLVSGGWDPRLQQLETLWRDPATPTFAQKADATVKLVTANIIPVEQGREDLGYTAVQLARMREMDQQALNRAMGDDFAAGYGPKPAVEPPAPADPVPAG</sequence>
<dbReference type="Proteomes" id="UP001223072">
    <property type="component" value="Unassembled WGS sequence"/>
</dbReference>
<comment type="caution">
    <text evidence="2">The sequence shown here is derived from an EMBL/GenBank/DDBJ whole genome shotgun (WGS) entry which is preliminary data.</text>
</comment>
<dbReference type="EMBL" id="JAUSZS010000004">
    <property type="protein sequence ID" value="MDQ0933794.1"/>
    <property type="molecule type" value="Genomic_DNA"/>
</dbReference>
<name>A0ABU0RPA2_9ACTN</name>
<evidence type="ECO:0008006" key="4">
    <source>
        <dbReference type="Google" id="ProtNLM"/>
    </source>
</evidence>
<keyword evidence="3" id="KW-1185">Reference proteome</keyword>
<dbReference type="RefSeq" id="WP_307627509.1">
    <property type="nucleotide sequence ID" value="NZ_JAUSZS010000004.1"/>
</dbReference>
<organism evidence="2 3">
    <name type="scientific">Streptomyces turgidiscabies</name>
    <dbReference type="NCBI Taxonomy" id="85558"/>
    <lineage>
        <taxon>Bacteria</taxon>
        <taxon>Bacillati</taxon>
        <taxon>Actinomycetota</taxon>
        <taxon>Actinomycetes</taxon>
        <taxon>Kitasatosporales</taxon>
        <taxon>Streptomycetaceae</taxon>
        <taxon>Streptomyces</taxon>
    </lineage>
</organism>
<feature type="compositionally biased region" description="Pro residues" evidence="1">
    <location>
        <begin position="458"/>
        <end position="471"/>
    </location>
</feature>
<evidence type="ECO:0000313" key="3">
    <source>
        <dbReference type="Proteomes" id="UP001223072"/>
    </source>
</evidence>
<accession>A0ABU0RPA2</accession>
<feature type="region of interest" description="Disordered" evidence="1">
    <location>
        <begin position="447"/>
        <end position="471"/>
    </location>
</feature>
<gene>
    <name evidence="2" type="ORF">QFZ49_003734</name>
</gene>
<proteinExistence type="predicted"/>